<evidence type="ECO:0000313" key="2">
    <source>
        <dbReference type="Proteomes" id="UP001548189"/>
    </source>
</evidence>
<sequence length="64" mass="7430">MKKMAIQICLNFAFLEKTKVLDKEIYAKQLTLPKNKNDESNQKKINTFINNLINKLESKSTSLL</sequence>
<comment type="caution">
    <text evidence="1">The sequence shown here is derived from an EMBL/GenBank/DDBJ whole genome shotgun (WGS) entry which is preliminary data.</text>
</comment>
<dbReference type="EMBL" id="JBEVCJ010000003">
    <property type="protein sequence ID" value="MET1254248.1"/>
    <property type="molecule type" value="Genomic_DNA"/>
</dbReference>
<proteinExistence type="predicted"/>
<evidence type="ECO:0000313" key="1">
    <source>
        <dbReference type="EMBL" id="MET1254248.1"/>
    </source>
</evidence>
<organism evidence="1 2">
    <name type="scientific">Aliikangiella maris</name>
    <dbReference type="NCBI Taxonomy" id="3162458"/>
    <lineage>
        <taxon>Bacteria</taxon>
        <taxon>Pseudomonadati</taxon>
        <taxon>Pseudomonadota</taxon>
        <taxon>Gammaproteobacteria</taxon>
        <taxon>Oceanospirillales</taxon>
        <taxon>Pleioneaceae</taxon>
        <taxon>Aliikangiella</taxon>
    </lineage>
</organism>
<keyword evidence="2" id="KW-1185">Reference proteome</keyword>
<name>A0ABV2BQM7_9GAMM</name>
<protein>
    <submittedName>
        <fullName evidence="1">Uncharacterized protein</fullName>
    </submittedName>
</protein>
<gene>
    <name evidence="1" type="ORF">ABVT43_03810</name>
</gene>
<reference evidence="1 2" key="1">
    <citation type="submission" date="2024-06" db="EMBL/GenBank/DDBJ databases">
        <authorList>
            <person name="Li F."/>
        </authorList>
    </citation>
    <scope>NUCLEOTIDE SEQUENCE [LARGE SCALE GENOMIC DNA]</scope>
    <source>
        <strain evidence="1 2">GXAS 311</strain>
    </source>
</reference>
<accession>A0ABV2BQM7</accession>
<dbReference type="Proteomes" id="UP001548189">
    <property type="component" value="Unassembled WGS sequence"/>
</dbReference>